<keyword evidence="1" id="KW-0808">Transferase</keyword>
<reference evidence="1 2" key="1">
    <citation type="submission" date="2019-12" db="EMBL/GenBank/DDBJ databases">
        <title>Draft genome sequencing of Halomonas icarensis D1-1.</title>
        <authorList>
            <person name="Pandiyan K."/>
            <person name="Kushwaha P."/>
            <person name="Gowdham M."/>
            <person name="Chakdar H."/>
            <person name="Singh A."/>
            <person name="Kumar M."/>
            <person name="Saxena A.K."/>
        </authorList>
    </citation>
    <scope>NUCLEOTIDE SEQUENCE [LARGE SCALE GENOMIC DNA]</scope>
    <source>
        <strain evidence="1 2">D1-1</strain>
    </source>
</reference>
<dbReference type="Gene3D" id="3.30.420.310">
    <property type="entry name" value="2-keto-3-deoxy-galactonokinase, C-terminal domain"/>
    <property type="match status" value="1"/>
</dbReference>
<gene>
    <name evidence="1" type="ORF">GRB80_09475</name>
</gene>
<dbReference type="Gene3D" id="3.30.420.300">
    <property type="entry name" value="2-keto-3-deoxy-galactonokinase, substrate binding domain"/>
    <property type="match status" value="1"/>
</dbReference>
<keyword evidence="2" id="KW-1185">Reference proteome</keyword>
<dbReference type="Proteomes" id="UP000448235">
    <property type="component" value="Unassembled WGS sequence"/>
</dbReference>
<dbReference type="InterPro" id="IPR042257">
    <property type="entry name" value="DGOK_C"/>
</dbReference>
<evidence type="ECO:0000313" key="1">
    <source>
        <dbReference type="EMBL" id="NAW13077.1"/>
    </source>
</evidence>
<dbReference type="GO" id="GO:0034194">
    <property type="term" value="P:D-galactonate catabolic process"/>
    <property type="evidence" value="ECO:0007669"/>
    <property type="project" value="InterPro"/>
</dbReference>
<protein>
    <submittedName>
        <fullName evidence="1">2-keto-3-deoxy-galactonokinase</fullName>
    </submittedName>
</protein>
<sequence length="349" mass="37478">MSQSVAESLAWVAVDWGSSNLRAWALDARNRVLARTDSRRGMLSLTPHDYEPELKRMIGDWLPPTGRVPVRICGMAGARQGWLEAAYLPVPTRLDDLSRGAVRPSLEDSRLEVTLLPGLCQATDDQQHGFDVMRGEETQLAGLCHAATGRDGREEALSPVTGLACLPGTHAKWAWLEEGAVTRFTTCMTGELYDLLARQSVLRHSLDHPASIDDPSDPGNRECFIAAVREINEAPAAFTARLFGLRARDLLDDGLPVGEARGARLAARLSGLVIGLELAGLQDELRLESAAARDITLIGSDTLCARYALALSTLGHTSHTLDGESAVLAGLSLANRTLSQAAMNRASGA</sequence>
<name>A0A7X4VZJ3_9GAMM</name>
<evidence type="ECO:0000313" key="2">
    <source>
        <dbReference type="Proteomes" id="UP000448235"/>
    </source>
</evidence>
<dbReference type="AlphaFoldDB" id="A0A7X4VZJ3"/>
<dbReference type="GO" id="GO:0008671">
    <property type="term" value="F:2-dehydro-3-deoxygalactonokinase activity"/>
    <property type="evidence" value="ECO:0007669"/>
    <property type="project" value="InterPro"/>
</dbReference>
<keyword evidence="1" id="KW-0418">Kinase</keyword>
<proteinExistence type="predicted"/>
<dbReference type="InterPro" id="IPR007729">
    <property type="entry name" value="DGOK"/>
</dbReference>
<dbReference type="Pfam" id="PF05035">
    <property type="entry name" value="DGOK"/>
    <property type="match status" value="1"/>
</dbReference>
<organism evidence="1 2">
    <name type="scientific">Halomonas icarae</name>
    <dbReference type="NCBI Taxonomy" id="2691040"/>
    <lineage>
        <taxon>Bacteria</taxon>
        <taxon>Pseudomonadati</taxon>
        <taxon>Pseudomonadota</taxon>
        <taxon>Gammaproteobacteria</taxon>
        <taxon>Oceanospirillales</taxon>
        <taxon>Halomonadaceae</taxon>
        <taxon>Halomonas</taxon>
    </lineage>
</organism>
<dbReference type="InterPro" id="IPR042258">
    <property type="entry name" value="DGOK_N"/>
</dbReference>
<dbReference type="EMBL" id="WUTS01000001">
    <property type="protein sequence ID" value="NAW13077.1"/>
    <property type="molecule type" value="Genomic_DNA"/>
</dbReference>
<accession>A0A7X4VZJ3</accession>
<dbReference type="RefSeq" id="WP_161423406.1">
    <property type="nucleotide sequence ID" value="NZ_JARWMY010000004.1"/>
</dbReference>
<comment type="caution">
    <text evidence="1">The sequence shown here is derived from an EMBL/GenBank/DDBJ whole genome shotgun (WGS) entry which is preliminary data.</text>
</comment>